<feature type="domain" description="DUF7745" evidence="1">
    <location>
        <begin position="26"/>
        <end position="100"/>
    </location>
</feature>
<dbReference type="InterPro" id="IPR056647">
    <property type="entry name" value="DUF7745"/>
</dbReference>
<organism evidence="2 3">
    <name type="scientific">Gossypium aridum</name>
    <name type="common">American cotton</name>
    <name type="synonym">Erioxylum aridum</name>
    <dbReference type="NCBI Taxonomy" id="34290"/>
    <lineage>
        <taxon>Eukaryota</taxon>
        <taxon>Viridiplantae</taxon>
        <taxon>Streptophyta</taxon>
        <taxon>Embryophyta</taxon>
        <taxon>Tracheophyta</taxon>
        <taxon>Spermatophyta</taxon>
        <taxon>Magnoliopsida</taxon>
        <taxon>eudicotyledons</taxon>
        <taxon>Gunneridae</taxon>
        <taxon>Pentapetalae</taxon>
        <taxon>rosids</taxon>
        <taxon>malvids</taxon>
        <taxon>Malvales</taxon>
        <taxon>Malvaceae</taxon>
        <taxon>Malvoideae</taxon>
        <taxon>Gossypium</taxon>
    </lineage>
</organism>
<name>A0A7J8Y502_GOSAI</name>
<feature type="non-terminal residue" evidence="2">
    <location>
        <position position="1"/>
    </location>
</feature>
<protein>
    <recommendedName>
        <fullName evidence="1">DUF7745 domain-containing protein</fullName>
    </recommendedName>
</protein>
<evidence type="ECO:0000259" key="1">
    <source>
        <dbReference type="Pfam" id="PF24924"/>
    </source>
</evidence>
<evidence type="ECO:0000313" key="2">
    <source>
        <dbReference type="EMBL" id="MBA0694370.1"/>
    </source>
</evidence>
<dbReference type="Pfam" id="PF24924">
    <property type="entry name" value="DUF7745"/>
    <property type="match status" value="1"/>
</dbReference>
<sequence>TFGKLIRFLIGSSPKLFTFERDSSYIEADDISREKWMVILQNLKEEDIEWRAPWILPNEILYRCGNFGWVPLLRIWGAVGYAPLLVLRQYRRWLQKEDSRDVQCLEPDSTDEEIGNRFDENP</sequence>
<evidence type="ECO:0000313" key="3">
    <source>
        <dbReference type="Proteomes" id="UP000593577"/>
    </source>
</evidence>
<dbReference type="Proteomes" id="UP000593577">
    <property type="component" value="Unassembled WGS sequence"/>
</dbReference>
<comment type="caution">
    <text evidence="2">The sequence shown here is derived from an EMBL/GenBank/DDBJ whole genome shotgun (WGS) entry which is preliminary data.</text>
</comment>
<dbReference type="PANTHER" id="PTHR48200">
    <property type="entry name" value="PROTEIN, PUTATIVE-RELATED"/>
    <property type="match status" value="1"/>
</dbReference>
<gene>
    <name evidence="2" type="ORF">Goari_004677</name>
</gene>
<dbReference type="PANTHER" id="PTHR48200:SF1">
    <property type="entry name" value="AMINOTRANSFERASE-LIKE PLANT MOBILE DOMAIN-CONTAINING PROTEIN"/>
    <property type="match status" value="1"/>
</dbReference>
<reference evidence="2 3" key="1">
    <citation type="journal article" date="2019" name="Genome Biol. Evol.">
        <title>Insights into the evolution of the New World diploid cottons (Gossypium, subgenus Houzingenia) based on genome sequencing.</title>
        <authorList>
            <person name="Grover C.E."/>
            <person name="Arick M.A. 2nd"/>
            <person name="Thrash A."/>
            <person name="Conover J.L."/>
            <person name="Sanders W.S."/>
            <person name="Peterson D.G."/>
            <person name="Frelichowski J.E."/>
            <person name="Scheffler J.A."/>
            <person name="Scheffler B.E."/>
            <person name="Wendel J.F."/>
        </authorList>
    </citation>
    <scope>NUCLEOTIDE SEQUENCE [LARGE SCALE GENOMIC DNA]</scope>
    <source>
        <strain evidence="2">185</strain>
        <tissue evidence="2">Leaf</tissue>
    </source>
</reference>
<keyword evidence="3" id="KW-1185">Reference proteome</keyword>
<dbReference type="EMBL" id="JABFAA010000010">
    <property type="protein sequence ID" value="MBA0694370.1"/>
    <property type="molecule type" value="Genomic_DNA"/>
</dbReference>
<dbReference type="AlphaFoldDB" id="A0A7J8Y502"/>
<accession>A0A7J8Y502</accession>
<proteinExistence type="predicted"/>